<organism evidence="2 3">
    <name type="scientific">Musa balbisiana</name>
    <name type="common">Banana</name>
    <dbReference type="NCBI Taxonomy" id="52838"/>
    <lineage>
        <taxon>Eukaryota</taxon>
        <taxon>Viridiplantae</taxon>
        <taxon>Streptophyta</taxon>
        <taxon>Embryophyta</taxon>
        <taxon>Tracheophyta</taxon>
        <taxon>Spermatophyta</taxon>
        <taxon>Magnoliopsida</taxon>
        <taxon>Liliopsida</taxon>
        <taxon>Zingiberales</taxon>
        <taxon>Musaceae</taxon>
        <taxon>Musa</taxon>
    </lineage>
</organism>
<protein>
    <submittedName>
        <fullName evidence="2">Uncharacterized protein</fullName>
    </submittedName>
</protein>
<evidence type="ECO:0000313" key="3">
    <source>
        <dbReference type="Proteomes" id="UP000317650"/>
    </source>
</evidence>
<accession>A0A4S8JN90</accession>
<feature type="region of interest" description="Disordered" evidence="1">
    <location>
        <begin position="46"/>
        <end position="69"/>
    </location>
</feature>
<reference evidence="2 3" key="1">
    <citation type="journal article" date="2019" name="Nat. Plants">
        <title>Genome sequencing of Musa balbisiana reveals subgenome evolution and function divergence in polyploid bananas.</title>
        <authorList>
            <person name="Yao X."/>
        </authorList>
    </citation>
    <scope>NUCLEOTIDE SEQUENCE [LARGE SCALE GENOMIC DNA]</scope>
    <source>
        <strain evidence="3">cv. DH-PKW</strain>
        <tissue evidence="2">Leaves</tissue>
    </source>
</reference>
<comment type="caution">
    <text evidence="2">The sequence shown here is derived from an EMBL/GenBank/DDBJ whole genome shotgun (WGS) entry which is preliminary data.</text>
</comment>
<gene>
    <name evidence="2" type="ORF">C4D60_Mb01t08660</name>
</gene>
<dbReference type="EMBL" id="PYDT01000004">
    <property type="protein sequence ID" value="THU62772.1"/>
    <property type="molecule type" value="Genomic_DNA"/>
</dbReference>
<evidence type="ECO:0000313" key="2">
    <source>
        <dbReference type="EMBL" id="THU62772.1"/>
    </source>
</evidence>
<evidence type="ECO:0000256" key="1">
    <source>
        <dbReference type="SAM" id="MobiDB-lite"/>
    </source>
</evidence>
<dbReference type="Proteomes" id="UP000317650">
    <property type="component" value="Chromosome 1"/>
</dbReference>
<sequence>MPAAARGHTLALGSASGFSEETCDDRSPNACAGLSFRSVLQRHPNSMLSSSSSVGGIVNAPRRLDQAHD</sequence>
<dbReference type="AlphaFoldDB" id="A0A4S8JN90"/>
<name>A0A4S8JN90_MUSBA</name>
<proteinExistence type="predicted"/>
<keyword evidence="3" id="KW-1185">Reference proteome</keyword>